<accession>A0A179EQC6</accession>
<reference evidence="14 15" key="1">
    <citation type="submission" date="2016-04" db="EMBL/GenBank/DDBJ databases">
        <title>Draft genome of an Enterococcus thailandicus strain isolated from bovine feces.</title>
        <authorList>
            <person name="Beukers A.G."/>
            <person name="Zaheer R."/>
            <person name="Goji N."/>
            <person name="Cook S.R."/>
            <person name="Amoako K."/>
            <person name="Chaves A.V."/>
            <person name="Ward M.P."/>
            <person name="Mcallister T.A."/>
        </authorList>
    </citation>
    <scope>NUCLEOTIDE SEQUENCE [LARGE SCALE GENOMIC DNA]</scope>
    <source>
        <strain evidence="14 15">F0711D 46</strain>
    </source>
</reference>
<keyword evidence="9" id="KW-0133">Cell shape</keyword>
<comment type="function">
    <text evidence="1">Removes C-terminal D-alanyl residues from sugar-peptide cell wall precursors.</text>
</comment>
<dbReference type="InterPro" id="IPR015956">
    <property type="entry name" value="Peniciliin-bd_prot_C_sf"/>
</dbReference>
<keyword evidence="11" id="KW-0961">Cell wall biogenesis/degradation</keyword>
<dbReference type="PANTHER" id="PTHR21581:SF11">
    <property type="entry name" value="D-ALANYL-D-ALANINE CARBOXYPEPTIDASE DACA"/>
    <property type="match status" value="1"/>
</dbReference>
<dbReference type="KEGG" id="eth:CK496_03430"/>
<dbReference type="PRINTS" id="PR00725">
    <property type="entry name" value="DADACBPTASE1"/>
</dbReference>
<dbReference type="PANTHER" id="PTHR21581">
    <property type="entry name" value="D-ALANYL-D-ALANINE CARBOXYPEPTIDASE"/>
    <property type="match status" value="1"/>
</dbReference>
<keyword evidence="8" id="KW-0378">Hydrolase</keyword>
<comment type="catalytic activity">
    <reaction evidence="12">
        <text>Preferential cleavage: (Ac)2-L-Lys-D-Ala-|-D-Ala. Also transpeptidation of peptidyl-alanyl moieties that are N-acyl substituents of D-alanine.</text>
        <dbReference type="EC" id="3.4.16.4"/>
    </reaction>
</comment>
<dbReference type="SUPFAM" id="SSF56601">
    <property type="entry name" value="beta-lactamase/transpeptidase-like"/>
    <property type="match status" value="1"/>
</dbReference>
<comment type="caution">
    <text evidence="14">The sequence shown here is derived from an EMBL/GenBank/DDBJ whole genome shotgun (WGS) entry which is preliminary data.</text>
</comment>
<evidence type="ECO:0000256" key="13">
    <source>
        <dbReference type="RuleBase" id="RU004016"/>
    </source>
</evidence>
<comment type="similarity">
    <text evidence="3 13">Belongs to the peptidase S11 family.</text>
</comment>
<dbReference type="GO" id="GO:0009002">
    <property type="term" value="F:serine-type D-Ala-D-Ala carboxypeptidase activity"/>
    <property type="evidence" value="ECO:0007669"/>
    <property type="project" value="UniProtKB-EC"/>
</dbReference>
<dbReference type="InterPro" id="IPR012338">
    <property type="entry name" value="Beta-lactam/transpept-like"/>
</dbReference>
<evidence type="ECO:0000313" key="14">
    <source>
        <dbReference type="EMBL" id="OAQ55445.1"/>
    </source>
</evidence>
<keyword evidence="10" id="KW-0573">Peptidoglycan synthesis</keyword>
<dbReference type="Pfam" id="PF07943">
    <property type="entry name" value="PBP5_C"/>
    <property type="match status" value="1"/>
</dbReference>
<evidence type="ECO:0000256" key="10">
    <source>
        <dbReference type="ARBA" id="ARBA00022984"/>
    </source>
</evidence>
<dbReference type="Gene3D" id="2.60.410.10">
    <property type="entry name" value="D-Ala-D-Ala carboxypeptidase, C-terminal domain"/>
    <property type="match status" value="1"/>
</dbReference>
<dbReference type="AlphaFoldDB" id="A0A179EQC6"/>
<evidence type="ECO:0000313" key="15">
    <source>
        <dbReference type="Proteomes" id="UP000078516"/>
    </source>
</evidence>
<keyword evidence="5 14" id="KW-0121">Carboxypeptidase</keyword>
<dbReference type="GO" id="GO:0006508">
    <property type="term" value="P:proteolysis"/>
    <property type="evidence" value="ECO:0007669"/>
    <property type="project" value="UniProtKB-KW"/>
</dbReference>
<dbReference type="SUPFAM" id="SSF69189">
    <property type="entry name" value="Penicillin-binding protein associated domain"/>
    <property type="match status" value="1"/>
</dbReference>
<dbReference type="InterPro" id="IPR018044">
    <property type="entry name" value="Peptidase_S11"/>
</dbReference>
<organism evidence="14 15">
    <name type="scientific">Enterococcus thailandicus</name>
    <dbReference type="NCBI Taxonomy" id="417368"/>
    <lineage>
        <taxon>Bacteria</taxon>
        <taxon>Bacillati</taxon>
        <taxon>Bacillota</taxon>
        <taxon>Bacilli</taxon>
        <taxon>Lactobacillales</taxon>
        <taxon>Enterococcaceae</taxon>
        <taxon>Enterococcus</taxon>
    </lineage>
</organism>
<dbReference type="RefSeq" id="WP_067483930.1">
    <property type="nucleotide sequence ID" value="NZ_BSWU01000007.1"/>
</dbReference>
<comment type="pathway">
    <text evidence="2">Cell wall biogenesis; peptidoglycan biosynthesis.</text>
</comment>
<dbReference type="InterPro" id="IPR037167">
    <property type="entry name" value="Peptidase_S11_C_sf"/>
</dbReference>
<evidence type="ECO:0000256" key="2">
    <source>
        <dbReference type="ARBA" id="ARBA00004752"/>
    </source>
</evidence>
<evidence type="ECO:0000256" key="8">
    <source>
        <dbReference type="ARBA" id="ARBA00022801"/>
    </source>
</evidence>
<name>A0A179EQC6_ENTTH</name>
<keyword evidence="7" id="KW-0732">Signal</keyword>
<dbReference type="EC" id="3.4.16.4" evidence="4"/>
<keyword evidence="15" id="KW-1185">Reference proteome</keyword>
<dbReference type="EMBL" id="LWMN01000013">
    <property type="protein sequence ID" value="OAQ55445.1"/>
    <property type="molecule type" value="Genomic_DNA"/>
</dbReference>
<dbReference type="GO" id="GO:0008360">
    <property type="term" value="P:regulation of cell shape"/>
    <property type="evidence" value="ECO:0007669"/>
    <property type="project" value="UniProtKB-KW"/>
</dbReference>
<gene>
    <name evidence="14" type="ORF">A6E74_08095</name>
</gene>
<evidence type="ECO:0000256" key="11">
    <source>
        <dbReference type="ARBA" id="ARBA00023316"/>
    </source>
</evidence>
<dbReference type="Proteomes" id="UP000078516">
    <property type="component" value="Unassembled WGS sequence"/>
</dbReference>
<sequence length="435" mass="47290">MSIKKTRLVVLLASLILCVASLFPTLTVRADDTFSVGAKAAFAIDAETGKILYNQDGDTPMGIASVTKIIGLYIILDQVKQGKLAWDDEVSISDYAEELSVTPDLSNVPLHKENTYTVKELFDSAAIQSANASIVALAEKIAGSEPKFVELMQTQLKKWGITDATLVNASGLNNSYLGDNRYPGSSETDENQLSARDVAIVARHLILDYPEILEVTSTATQMFGEDTVSPVEMVNWNWMLPGFINHKEGVDGLKTGTTDLAGACFVGTIKKDDRRVITVVLNADGHEENPSARFTATANLMDYCYDNWSEKELGKAGASIPDMKTIDVLDGKEQTVPVALKSPVKVWVRNDMDTGKLTITPTLAKDSLTDQKIQAPADKGTKVGTATITLADDKLGYLDEKDAPATDIITTAKVEKANIFVLGWRHVAEFFTNLF</sequence>
<dbReference type="InterPro" id="IPR001967">
    <property type="entry name" value="Peptidase_S11_N"/>
</dbReference>
<evidence type="ECO:0000256" key="4">
    <source>
        <dbReference type="ARBA" id="ARBA00012448"/>
    </source>
</evidence>
<dbReference type="Pfam" id="PF00768">
    <property type="entry name" value="Peptidase_S11"/>
    <property type="match status" value="1"/>
</dbReference>
<evidence type="ECO:0000256" key="7">
    <source>
        <dbReference type="ARBA" id="ARBA00022729"/>
    </source>
</evidence>
<evidence type="ECO:0000256" key="12">
    <source>
        <dbReference type="ARBA" id="ARBA00034000"/>
    </source>
</evidence>
<dbReference type="GeneID" id="77486684"/>
<evidence type="ECO:0000256" key="5">
    <source>
        <dbReference type="ARBA" id="ARBA00022645"/>
    </source>
</evidence>
<dbReference type="GO" id="GO:0071555">
    <property type="term" value="P:cell wall organization"/>
    <property type="evidence" value="ECO:0007669"/>
    <property type="project" value="UniProtKB-KW"/>
</dbReference>
<proteinExistence type="inferred from homology"/>
<protein>
    <recommendedName>
        <fullName evidence="4">serine-type D-Ala-D-Ala carboxypeptidase</fullName>
        <ecNumber evidence="4">3.4.16.4</ecNumber>
    </recommendedName>
</protein>
<keyword evidence="6" id="KW-0645">Protease</keyword>
<evidence type="ECO:0000256" key="6">
    <source>
        <dbReference type="ARBA" id="ARBA00022670"/>
    </source>
</evidence>
<dbReference type="UniPathway" id="UPA00219"/>
<dbReference type="GO" id="GO:0009252">
    <property type="term" value="P:peptidoglycan biosynthetic process"/>
    <property type="evidence" value="ECO:0007669"/>
    <property type="project" value="UniProtKB-UniPathway"/>
</dbReference>
<dbReference type="SMART" id="SM00936">
    <property type="entry name" value="PBP5_C"/>
    <property type="match status" value="1"/>
</dbReference>
<evidence type="ECO:0000256" key="3">
    <source>
        <dbReference type="ARBA" id="ARBA00007164"/>
    </source>
</evidence>
<dbReference type="Gene3D" id="3.40.710.10">
    <property type="entry name" value="DD-peptidase/beta-lactamase superfamily"/>
    <property type="match status" value="1"/>
</dbReference>
<evidence type="ECO:0000256" key="9">
    <source>
        <dbReference type="ARBA" id="ARBA00022960"/>
    </source>
</evidence>
<evidence type="ECO:0000256" key="1">
    <source>
        <dbReference type="ARBA" id="ARBA00003217"/>
    </source>
</evidence>
<dbReference type="InterPro" id="IPR012907">
    <property type="entry name" value="Peptidase_S11_C"/>
</dbReference>